<dbReference type="PANTHER" id="PTHR43685">
    <property type="entry name" value="GLYCOSYLTRANSFERASE"/>
    <property type="match status" value="1"/>
</dbReference>
<sequence>MEKISIIIPAYNTEKFISRCVNCFIEQTYSNIEIILVDDGSTDETAKLCDQFQNKDSRIVVIHKENGGPSDARNVGIDNASGDLITFFDSDDYVEKNYIEYLYNILIKYNTQISACAYNISDENNSILFKIQGKKSEECISKTEFIRRMLVEDGITVSPCFKLFRSGLLKNVRFPKGKLFEDNGTTYKMIDNCKTDIAYGNGAYCYYVMRSNSQMRSDFNIKKNGHD</sequence>
<dbReference type="InterPro" id="IPR001173">
    <property type="entry name" value="Glyco_trans_2-like"/>
</dbReference>
<dbReference type="PANTHER" id="PTHR43685:SF2">
    <property type="entry name" value="GLYCOSYLTRANSFERASE 2-LIKE DOMAIN-CONTAINING PROTEIN"/>
    <property type="match status" value="1"/>
</dbReference>
<gene>
    <name evidence="2" type="ORF">H9Q80_16875</name>
</gene>
<evidence type="ECO:0000259" key="1">
    <source>
        <dbReference type="Pfam" id="PF00535"/>
    </source>
</evidence>
<dbReference type="InterPro" id="IPR050834">
    <property type="entry name" value="Glycosyltransf_2"/>
</dbReference>
<dbReference type="GO" id="GO:0016740">
    <property type="term" value="F:transferase activity"/>
    <property type="evidence" value="ECO:0007669"/>
    <property type="project" value="UniProtKB-KW"/>
</dbReference>
<protein>
    <submittedName>
        <fullName evidence="2">Glycosyltransferase family 2 protein</fullName>
    </submittedName>
</protein>
<dbReference type="Gene3D" id="3.90.550.10">
    <property type="entry name" value="Spore Coat Polysaccharide Biosynthesis Protein SpsA, Chain A"/>
    <property type="match status" value="1"/>
</dbReference>
<evidence type="ECO:0000313" key="2">
    <source>
        <dbReference type="EMBL" id="QNM11898.1"/>
    </source>
</evidence>
<organism evidence="2 3">
    <name type="scientific">[Eubacterium] hominis</name>
    <dbReference type="NCBI Taxonomy" id="2764325"/>
    <lineage>
        <taxon>Bacteria</taxon>
        <taxon>Bacillati</taxon>
        <taxon>Bacillota</taxon>
        <taxon>Erysipelotrichia</taxon>
        <taxon>Erysipelotrichales</taxon>
        <taxon>Erysipelotrichaceae</taxon>
        <taxon>Amedibacillus</taxon>
    </lineage>
</organism>
<name>A0A7G9GM66_9FIRM</name>
<accession>A0A7G9GM66</accession>
<reference evidence="2 3" key="1">
    <citation type="submission" date="2020-08" db="EMBL/GenBank/DDBJ databases">
        <authorList>
            <person name="Liu C."/>
            <person name="Sun Q."/>
        </authorList>
    </citation>
    <scope>NUCLEOTIDE SEQUENCE [LARGE SCALE GENOMIC DNA]</scope>
    <source>
        <strain evidence="2 3">NSJ-61</strain>
    </source>
</reference>
<dbReference type="Proteomes" id="UP000515856">
    <property type="component" value="Chromosome"/>
</dbReference>
<dbReference type="Pfam" id="PF00535">
    <property type="entry name" value="Glycos_transf_2"/>
    <property type="match status" value="1"/>
</dbReference>
<dbReference type="KEGG" id="ehn:H9Q80_16875"/>
<dbReference type="SUPFAM" id="SSF53448">
    <property type="entry name" value="Nucleotide-diphospho-sugar transferases"/>
    <property type="match status" value="1"/>
</dbReference>
<evidence type="ECO:0000313" key="3">
    <source>
        <dbReference type="Proteomes" id="UP000515856"/>
    </source>
</evidence>
<feature type="domain" description="Glycosyltransferase 2-like" evidence="1">
    <location>
        <begin position="5"/>
        <end position="171"/>
    </location>
</feature>
<keyword evidence="2" id="KW-0808">Transferase</keyword>
<keyword evidence="3" id="KW-1185">Reference proteome</keyword>
<dbReference type="EMBL" id="CP060636">
    <property type="protein sequence ID" value="QNM11898.1"/>
    <property type="molecule type" value="Genomic_DNA"/>
</dbReference>
<dbReference type="RefSeq" id="WP_117456127.1">
    <property type="nucleotide sequence ID" value="NZ_CP060636.1"/>
</dbReference>
<proteinExistence type="predicted"/>
<dbReference type="InterPro" id="IPR029044">
    <property type="entry name" value="Nucleotide-diphossugar_trans"/>
</dbReference>
<dbReference type="CDD" id="cd00761">
    <property type="entry name" value="Glyco_tranf_GTA_type"/>
    <property type="match status" value="1"/>
</dbReference>
<dbReference type="AlphaFoldDB" id="A0A7G9GM66"/>